<dbReference type="InterPro" id="IPR053134">
    <property type="entry name" value="RNA-dir_DNA_polymerase"/>
</dbReference>
<dbReference type="Gramene" id="C.cajan_24432.t">
    <property type="protein sequence ID" value="C.cajan_24432.t"/>
    <property type="gene ID" value="C.cajan_24432"/>
</dbReference>
<dbReference type="PANTHER" id="PTHR24559:SF444">
    <property type="entry name" value="REVERSE TRANSCRIPTASE DOMAIN-CONTAINING PROTEIN"/>
    <property type="match status" value="1"/>
</dbReference>
<dbReference type="EMBL" id="KQ483413">
    <property type="protein sequence ID" value="KYP53508.1"/>
    <property type="molecule type" value="Genomic_DNA"/>
</dbReference>
<gene>
    <name evidence="2" type="ORF">KK1_024646</name>
</gene>
<sequence>MLQQGIIQPKTSPFSSPTVLLKKKNGTWRFCTDYRALNAITIKDSFPMPTVHYEWLVMPFGLKNAPTTFQSMINQIFQDVLSKYVAVFFDNILIYSPTCSDHLEHLEAVLQTLRLQVLFVKLSKCSFGMLEVGVFVSQSRGRVLL</sequence>
<dbReference type="InterPro" id="IPR043502">
    <property type="entry name" value="DNA/RNA_pol_sf"/>
</dbReference>
<reference evidence="2" key="1">
    <citation type="journal article" date="2012" name="Nat. Biotechnol.">
        <title>Draft genome sequence of pigeonpea (Cajanus cajan), an orphan legume crop of resource-poor farmers.</title>
        <authorList>
            <person name="Varshney R.K."/>
            <person name="Chen W."/>
            <person name="Li Y."/>
            <person name="Bharti A.K."/>
            <person name="Saxena R.K."/>
            <person name="Schlueter J.A."/>
            <person name="Donoghue M.T."/>
            <person name="Azam S."/>
            <person name="Fan G."/>
            <person name="Whaley A.M."/>
            <person name="Farmer A.D."/>
            <person name="Sheridan J."/>
            <person name="Iwata A."/>
            <person name="Tuteja R."/>
            <person name="Penmetsa R.V."/>
            <person name="Wu W."/>
            <person name="Upadhyaya H.D."/>
            <person name="Yang S.P."/>
            <person name="Shah T."/>
            <person name="Saxena K.B."/>
            <person name="Michael T."/>
            <person name="McCombie W.R."/>
            <person name="Yang B."/>
            <person name="Zhang G."/>
            <person name="Yang H."/>
            <person name="Wang J."/>
            <person name="Spillane C."/>
            <person name="Cook D.R."/>
            <person name="May G.D."/>
            <person name="Xu X."/>
            <person name="Jackson S.A."/>
        </authorList>
    </citation>
    <scope>NUCLEOTIDE SEQUENCE [LARGE SCALE GENOMIC DNA]</scope>
</reference>
<protein>
    <submittedName>
        <fullName evidence="2">Transposon Ty3-I Gag-Pol polyprotein</fullName>
    </submittedName>
</protein>
<feature type="domain" description="Reverse transcriptase" evidence="1">
    <location>
        <begin position="51"/>
        <end position="128"/>
    </location>
</feature>
<dbReference type="Gene3D" id="3.10.10.10">
    <property type="entry name" value="HIV Type 1 Reverse Transcriptase, subunit A, domain 1"/>
    <property type="match status" value="2"/>
</dbReference>
<dbReference type="Pfam" id="PF00078">
    <property type="entry name" value="RVT_1"/>
    <property type="match status" value="1"/>
</dbReference>
<dbReference type="InterPro" id="IPR043128">
    <property type="entry name" value="Rev_trsase/Diguanyl_cyclase"/>
</dbReference>
<evidence type="ECO:0000313" key="2">
    <source>
        <dbReference type="EMBL" id="KYP53508.1"/>
    </source>
</evidence>
<evidence type="ECO:0000313" key="3">
    <source>
        <dbReference type="Proteomes" id="UP000075243"/>
    </source>
</evidence>
<dbReference type="SUPFAM" id="SSF56672">
    <property type="entry name" value="DNA/RNA polymerases"/>
    <property type="match status" value="1"/>
</dbReference>
<name>A0A151SFJ4_CAJCA</name>
<evidence type="ECO:0000259" key="1">
    <source>
        <dbReference type="Pfam" id="PF00078"/>
    </source>
</evidence>
<dbReference type="Gene3D" id="3.30.70.270">
    <property type="match status" value="1"/>
</dbReference>
<dbReference type="PANTHER" id="PTHR24559">
    <property type="entry name" value="TRANSPOSON TY3-I GAG-POL POLYPROTEIN"/>
    <property type="match status" value="1"/>
</dbReference>
<dbReference type="Proteomes" id="UP000075243">
    <property type="component" value="Unassembled WGS sequence"/>
</dbReference>
<organism evidence="2 3">
    <name type="scientific">Cajanus cajan</name>
    <name type="common">Pigeon pea</name>
    <name type="synonym">Cajanus indicus</name>
    <dbReference type="NCBI Taxonomy" id="3821"/>
    <lineage>
        <taxon>Eukaryota</taxon>
        <taxon>Viridiplantae</taxon>
        <taxon>Streptophyta</taxon>
        <taxon>Embryophyta</taxon>
        <taxon>Tracheophyta</taxon>
        <taxon>Spermatophyta</taxon>
        <taxon>Magnoliopsida</taxon>
        <taxon>eudicotyledons</taxon>
        <taxon>Gunneridae</taxon>
        <taxon>Pentapetalae</taxon>
        <taxon>rosids</taxon>
        <taxon>fabids</taxon>
        <taxon>Fabales</taxon>
        <taxon>Fabaceae</taxon>
        <taxon>Papilionoideae</taxon>
        <taxon>50 kb inversion clade</taxon>
        <taxon>NPAAA clade</taxon>
        <taxon>indigoferoid/millettioid clade</taxon>
        <taxon>Phaseoleae</taxon>
        <taxon>Cajanus</taxon>
    </lineage>
</organism>
<dbReference type="InterPro" id="IPR000477">
    <property type="entry name" value="RT_dom"/>
</dbReference>
<dbReference type="AlphaFoldDB" id="A0A151SFJ4"/>
<keyword evidence="3" id="KW-1185">Reference proteome</keyword>
<dbReference type="CDD" id="cd01647">
    <property type="entry name" value="RT_LTR"/>
    <property type="match status" value="1"/>
</dbReference>
<proteinExistence type="predicted"/>
<accession>A0A151SFJ4</accession>